<dbReference type="Proteomes" id="UP000030689">
    <property type="component" value="Unassembled WGS sequence"/>
</dbReference>
<dbReference type="OMA" id="CKPEGGL"/>
<gene>
    <name evidence="2" type="ORF">EUTSA_v10014885mg</name>
</gene>
<dbReference type="AlphaFoldDB" id="V4KYJ1"/>
<name>V4KYJ1_EUTSA</name>
<dbReference type="PANTHER" id="PTHR31676:SF151">
    <property type="entry name" value="DUF538 FAMILY PROTEIN"/>
    <property type="match status" value="1"/>
</dbReference>
<accession>V4KYJ1</accession>
<dbReference type="Pfam" id="PF04398">
    <property type="entry name" value="DUF538"/>
    <property type="match status" value="1"/>
</dbReference>
<evidence type="ECO:0000256" key="1">
    <source>
        <dbReference type="SAM" id="SignalP"/>
    </source>
</evidence>
<keyword evidence="3" id="KW-1185">Reference proteome</keyword>
<organism evidence="2 3">
    <name type="scientific">Eutrema salsugineum</name>
    <name type="common">Saltwater cress</name>
    <name type="synonym">Sisymbrium salsugineum</name>
    <dbReference type="NCBI Taxonomy" id="72664"/>
    <lineage>
        <taxon>Eukaryota</taxon>
        <taxon>Viridiplantae</taxon>
        <taxon>Streptophyta</taxon>
        <taxon>Embryophyta</taxon>
        <taxon>Tracheophyta</taxon>
        <taxon>Spermatophyta</taxon>
        <taxon>Magnoliopsida</taxon>
        <taxon>eudicotyledons</taxon>
        <taxon>Gunneridae</taxon>
        <taxon>Pentapetalae</taxon>
        <taxon>rosids</taxon>
        <taxon>malvids</taxon>
        <taxon>Brassicales</taxon>
        <taxon>Brassicaceae</taxon>
        <taxon>Eutremeae</taxon>
        <taxon>Eutrema</taxon>
    </lineage>
</organism>
<evidence type="ECO:0008006" key="4">
    <source>
        <dbReference type="Google" id="ProtNLM"/>
    </source>
</evidence>
<dbReference type="EMBL" id="KI517464">
    <property type="protein sequence ID" value="ESQ43015.1"/>
    <property type="molecule type" value="Genomic_DNA"/>
</dbReference>
<feature type="chain" id="PRO_5004720896" description="DUF538 domain-containing protein" evidence="1">
    <location>
        <begin position="25"/>
        <end position="161"/>
    </location>
</feature>
<protein>
    <recommendedName>
        <fullName evidence="4">DUF538 domain-containing protein</fullName>
    </recommendedName>
</protein>
<dbReference type="OrthoDB" id="766568at2759"/>
<dbReference type="Gramene" id="ESQ43015">
    <property type="protein sequence ID" value="ESQ43015"/>
    <property type="gene ID" value="EUTSA_v10014885mg"/>
</dbReference>
<dbReference type="InterPro" id="IPR007493">
    <property type="entry name" value="DUF538"/>
</dbReference>
<proteinExistence type="predicted"/>
<feature type="signal peptide" evidence="1">
    <location>
        <begin position="1"/>
        <end position="24"/>
    </location>
</feature>
<sequence>MNKLISRMILVFTTLFLSFSLSSPSSPTIHDVLRSKGLPAGLLPQEVDSYNLYDDGRLEVFLARPCLAKFETRVYFDTVVRANLSYGSLVGVEGLSQEELFLWLSVKDIVVKNPDSGVIIFDIGVAFKQLSLSLFEDPPKCKPRGVLKKKMRRFRGFEALR</sequence>
<dbReference type="STRING" id="72664.V4KYJ1"/>
<dbReference type="InterPro" id="IPR036758">
    <property type="entry name" value="At5g01610-like"/>
</dbReference>
<keyword evidence="1" id="KW-0732">Signal</keyword>
<dbReference type="eggNOG" id="ENOG502S01V">
    <property type="taxonomic scope" value="Eukaryota"/>
</dbReference>
<dbReference type="PANTHER" id="PTHR31676">
    <property type="entry name" value="T31J12.3 PROTEIN-RELATED"/>
    <property type="match status" value="1"/>
</dbReference>
<dbReference type="Gene3D" id="2.30.240.10">
    <property type="entry name" value="At5g01610-like"/>
    <property type="match status" value="1"/>
</dbReference>
<dbReference type="KEGG" id="eus:EUTSA_v10014885mg"/>
<evidence type="ECO:0000313" key="3">
    <source>
        <dbReference type="Proteomes" id="UP000030689"/>
    </source>
</evidence>
<evidence type="ECO:0000313" key="2">
    <source>
        <dbReference type="EMBL" id="ESQ43015.1"/>
    </source>
</evidence>
<reference evidence="2 3" key="1">
    <citation type="journal article" date="2013" name="Front. Plant Sci.">
        <title>The Reference Genome of the Halophytic Plant Eutrema salsugineum.</title>
        <authorList>
            <person name="Yang R."/>
            <person name="Jarvis D.E."/>
            <person name="Chen H."/>
            <person name="Beilstein M.A."/>
            <person name="Grimwood J."/>
            <person name="Jenkins J."/>
            <person name="Shu S."/>
            <person name="Prochnik S."/>
            <person name="Xin M."/>
            <person name="Ma C."/>
            <person name="Schmutz J."/>
            <person name="Wing R.A."/>
            <person name="Mitchell-Olds T."/>
            <person name="Schumaker K.S."/>
            <person name="Wang X."/>
        </authorList>
    </citation>
    <scope>NUCLEOTIDE SEQUENCE [LARGE SCALE GENOMIC DNA]</scope>
</reference>
<dbReference type="SUPFAM" id="SSF141562">
    <property type="entry name" value="At5g01610-like"/>
    <property type="match status" value="1"/>
</dbReference>